<dbReference type="AlphaFoldDB" id="A0AAV1K2Z2"/>
<evidence type="ECO:0000313" key="2">
    <source>
        <dbReference type="Proteomes" id="UP001497472"/>
    </source>
</evidence>
<accession>A0AAV1K2Z2</accession>
<keyword evidence="2" id="KW-1185">Reference proteome</keyword>
<reference evidence="1 2" key="1">
    <citation type="submission" date="2023-11" db="EMBL/GenBank/DDBJ databases">
        <authorList>
            <person name="Okamura Y."/>
        </authorList>
    </citation>
    <scope>NUCLEOTIDE SEQUENCE [LARGE SCALE GENOMIC DNA]</scope>
</reference>
<organism evidence="1 2">
    <name type="scientific">Leptosia nina</name>
    <dbReference type="NCBI Taxonomy" id="320188"/>
    <lineage>
        <taxon>Eukaryota</taxon>
        <taxon>Metazoa</taxon>
        <taxon>Ecdysozoa</taxon>
        <taxon>Arthropoda</taxon>
        <taxon>Hexapoda</taxon>
        <taxon>Insecta</taxon>
        <taxon>Pterygota</taxon>
        <taxon>Neoptera</taxon>
        <taxon>Endopterygota</taxon>
        <taxon>Lepidoptera</taxon>
        <taxon>Glossata</taxon>
        <taxon>Ditrysia</taxon>
        <taxon>Papilionoidea</taxon>
        <taxon>Pieridae</taxon>
        <taxon>Pierinae</taxon>
        <taxon>Leptosia</taxon>
    </lineage>
</organism>
<comment type="caution">
    <text evidence="1">The sequence shown here is derived from an EMBL/GenBank/DDBJ whole genome shotgun (WGS) entry which is preliminary data.</text>
</comment>
<gene>
    <name evidence="1" type="ORF">LNINA_LOCUS14916</name>
</gene>
<protein>
    <submittedName>
        <fullName evidence="1">Uncharacterized protein</fullName>
    </submittedName>
</protein>
<evidence type="ECO:0000313" key="1">
    <source>
        <dbReference type="EMBL" id="CAK1556149.1"/>
    </source>
</evidence>
<proteinExistence type="predicted"/>
<dbReference type="EMBL" id="CAVLEF010000283">
    <property type="protein sequence ID" value="CAK1556149.1"/>
    <property type="molecule type" value="Genomic_DNA"/>
</dbReference>
<name>A0AAV1K2Z2_9NEOP</name>
<sequence length="81" mass="8779">MQNSLASPNEARTQAPVCTLRYARVASINLRDKNCAILHSGVVFFAEIAVGVPSELFAPRTVVDISQCRVIDTTALKYGRG</sequence>
<dbReference type="Proteomes" id="UP001497472">
    <property type="component" value="Unassembled WGS sequence"/>
</dbReference>